<organism evidence="3 4">
    <name type="scientific">Sinocyclocheilus anshuiensis</name>
    <dbReference type="NCBI Taxonomy" id="1608454"/>
    <lineage>
        <taxon>Eukaryota</taxon>
        <taxon>Metazoa</taxon>
        <taxon>Chordata</taxon>
        <taxon>Craniata</taxon>
        <taxon>Vertebrata</taxon>
        <taxon>Euteleostomi</taxon>
        <taxon>Actinopterygii</taxon>
        <taxon>Neopterygii</taxon>
        <taxon>Teleostei</taxon>
        <taxon>Ostariophysi</taxon>
        <taxon>Cypriniformes</taxon>
        <taxon>Cyprinidae</taxon>
        <taxon>Cyprininae</taxon>
        <taxon>Sinocyclocheilus</taxon>
    </lineage>
</organism>
<proteinExistence type="predicted"/>
<dbReference type="GO" id="GO:0003723">
    <property type="term" value="F:RNA binding"/>
    <property type="evidence" value="ECO:0007669"/>
    <property type="project" value="UniProtKB-UniRule"/>
</dbReference>
<reference evidence="3" key="1">
    <citation type="submission" date="2025-08" db="UniProtKB">
        <authorList>
            <consortium name="Ensembl"/>
        </authorList>
    </citation>
    <scope>IDENTIFICATION</scope>
</reference>
<keyword evidence="4" id="KW-1185">Reference proteome</keyword>
<evidence type="ECO:0000256" key="1">
    <source>
        <dbReference type="PROSITE-ProRule" id="PRU00176"/>
    </source>
</evidence>
<evidence type="ECO:0000313" key="3">
    <source>
        <dbReference type="Ensembl" id="ENSSANP00000034712.1"/>
    </source>
</evidence>
<dbReference type="InterPro" id="IPR000504">
    <property type="entry name" value="RRM_dom"/>
</dbReference>
<reference evidence="3" key="2">
    <citation type="submission" date="2025-09" db="UniProtKB">
        <authorList>
            <consortium name="Ensembl"/>
        </authorList>
    </citation>
    <scope>IDENTIFICATION</scope>
</reference>
<sequence length="130" mass="15049">FGQIGPCKSCKMIGDSAGNDPYCFVEFFEHRHAAASLAAMNGRKIMGKVSYRIYRVSWAGTGGLESSDVLQTFCRKSNVKLIYHTNHYHFLWYIRKHDGGKKKLKRFFALSFVYHLKFEVCKILKKFLIN</sequence>
<dbReference type="Gene3D" id="3.30.70.330">
    <property type="match status" value="1"/>
</dbReference>
<protein>
    <recommendedName>
        <fullName evidence="2">RRM domain-containing protein</fullName>
    </recommendedName>
</protein>
<dbReference type="InterPro" id="IPR035979">
    <property type="entry name" value="RBD_domain_sf"/>
</dbReference>
<dbReference type="Pfam" id="PF00076">
    <property type="entry name" value="RRM_1"/>
    <property type="match status" value="1"/>
</dbReference>
<accession>A0A671MPF2</accession>
<dbReference type="InterPro" id="IPR012677">
    <property type="entry name" value="Nucleotide-bd_a/b_plait_sf"/>
</dbReference>
<evidence type="ECO:0000313" key="4">
    <source>
        <dbReference type="Proteomes" id="UP000472260"/>
    </source>
</evidence>
<dbReference type="AlphaFoldDB" id="A0A671MPF2"/>
<dbReference type="Proteomes" id="UP000472260">
    <property type="component" value="Unassembled WGS sequence"/>
</dbReference>
<evidence type="ECO:0000259" key="2">
    <source>
        <dbReference type="PROSITE" id="PS50102"/>
    </source>
</evidence>
<name>A0A671MPF2_9TELE</name>
<dbReference type="SUPFAM" id="SSF54928">
    <property type="entry name" value="RNA-binding domain, RBD"/>
    <property type="match status" value="1"/>
</dbReference>
<dbReference type="Ensembl" id="ENSSANT00000036974.1">
    <property type="protein sequence ID" value="ENSSANP00000034712.1"/>
    <property type="gene ID" value="ENSSANG00000017795.1"/>
</dbReference>
<keyword evidence="1" id="KW-0694">RNA-binding</keyword>
<dbReference type="PROSITE" id="PS50102">
    <property type="entry name" value="RRM"/>
    <property type="match status" value="1"/>
</dbReference>
<feature type="domain" description="RRM" evidence="2">
    <location>
        <begin position="1"/>
        <end position="61"/>
    </location>
</feature>